<reference evidence="2 3" key="1">
    <citation type="submission" date="2016-10" db="EMBL/GenBank/DDBJ databases">
        <authorList>
            <person name="de Groot N.N."/>
        </authorList>
    </citation>
    <scope>NUCLEOTIDE SEQUENCE [LARGE SCALE GENOMIC DNA]</scope>
    <source>
        <strain evidence="2 3">IBRC-M10015</strain>
    </source>
</reference>
<sequence length="77" mass="8399">MVERLETLQTYRCPDCGFRSKGTDPVDAEFRPSHPDRRVDKLKCPSCGAGHATEANATSVTPPRMREGVSNGLIPLA</sequence>
<dbReference type="Proteomes" id="UP000198856">
    <property type="component" value="Unassembled WGS sequence"/>
</dbReference>
<dbReference type="EMBL" id="FNFC01000004">
    <property type="protein sequence ID" value="SDJ52851.1"/>
    <property type="molecule type" value="Genomic_DNA"/>
</dbReference>
<gene>
    <name evidence="2" type="ORF">SAMN05216226_104247</name>
</gene>
<feature type="region of interest" description="Disordered" evidence="1">
    <location>
        <begin position="50"/>
        <end position="77"/>
    </location>
</feature>
<evidence type="ECO:0000313" key="2">
    <source>
        <dbReference type="EMBL" id="SDJ52851.1"/>
    </source>
</evidence>
<name>A0A1G8UGJ6_9EURY</name>
<evidence type="ECO:0000256" key="1">
    <source>
        <dbReference type="SAM" id="MobiDB-lite"/>
    </source>
</evidence>
<evidence type="ECO:0000313" key="3">
    <source>
        <dbReference type="Proteomes" id="UP000198856"/>
    </source>
</evidence>
<keyword evidence="3" id="KW-1185">Reference proteome</keyword>
<organism evidence="2 3">
    <name type="scientific">Halovenus aranensis</name>
    <dbReference type="NCBI Taxonomy" id="890420"/>
    <lineage>
        <taxon>Archaea</taxon>
        <taxon>Methanobacteriati</taxon>
        <taxon>Methanobacteriota</taxon>
        <taxon>Stenosarchaea group</taxon>
        <taxon>Halobacteria</taxon>
        <taxon>Halobacteriales</taxon>
        <taxon>Haloarculaceae</taxon>
        <taxon>Halovenus</taxon>
    </lineage>
</organism>
<dbReference type="AlphaFoldDB" id="A0A1G8UGJ6"/>
<protein>
    <submittedName>
        <fullName evidence="2">Uncharacterized protein</fullName>
    </submittedName>
</protein>
<dbReference type="STRING" id="890420.SAMN05216226_104247"/>
<proteinExistence type="predicted"/>
<accession>A0A1G8UGJ6</accession>